<dbReference type="InterPro" id="IPR016024">
    <property type="entry name" value="ARM-type_fold"/>
</dbReference>
<keyword evidence="7" id="KW-1185">Reference proteome</keyword>
<dbReference type="EnsemblMetazoa" id="CLYHEMT001606.1">
    <property type="protein sequence ID" value="CLYHEMP001606.1"/>
    <property type="gene ID" value="CLYHEMG001606"/>
</dbReference>
<evidence type="ECO:0000259" key="3">
    <source>
        <dbReference type="Pfam" id="PF10350"/>
    </source>
</evidence>
<keyword evidence="2" id="KW-0819">tRNA processing</keyword>
<proteinExistence type="inferred from homology"/>
<evidence type="ECO:0000256" key="1">
    <source>
        <dbReference type="ARBA" id="ARBA00010409"/>
    </source>
</evidence>
<dbReference type="GO" id="GO:0030488">
    <property type="term" value="P:tRNA methylation"/>
    <property type="evidence" value="ECO:0007669"/>
    <property type="project" value="TreeGrafter"/>
</dbReference>
<dbReference type="OrthoDB" id="73997at2759"/>
<reference evidence="6" key="1">
    <citation type="submission" date="2021-01" db="UniProtKB">
        <authorList>
            <consortium name="EnsemblMetazoa"/>
        </authorList>
    </citation>
    <scope>IDENTIFICATION</scope>
</reference>
<protein>
    <recommendedName>
        <fullName evidence="8">DUF2428 domain-containing protein</fullName>
    </recommendedName>
</protein>
<dbReference type="Pfam" id="PF10350">
    <property type="entry name" value="DUF2428"/>
    <property type="match status" value="1"/>
</dbReference>
<evidence type="ECO:0000256" key="2">
    <source>
        <dbReference type="ARBA" id="ARBA00022694"/>
    </source>
</evidence>
<dbReference type="InterPro" id="IPR019442">
    <property type="entry name" value="THADA/TRM732_DUF2428"/>
</dbReference>
<dbReference type="InterPro" id="IPR056843">
    <property type="entry name" value="THADA-like_TPR"/>
</dbReference>
<dbReference type="PANTHER" id="PTHR14387">
    <property type="entry name" value="THADA/DEATH RECEPTOR INTERACTING PROTEIN"/>
    <property type="match status" value="1"/>
</dbReference>
<evidence type="ECO:0000313" key="6">
    <source>
        <dbReference type="EnsemblMetazoa" id="CLYHEMP001606.1"/>
    </source>
</evidence>
<evidence type="ECO:0008006" key="8">
    <source>
        <dbReference type="Google" id="ProtNLM"/>
    </source>
</evidence>
<dbReference type="PANTHER" id="PTHR14387:SF0">
    <property type="entry name" value="DUF2428 DOMAIN-CONTAINING PROTEIN"/>
    <property type="match status" value="1"/>
</dbReference>
<dbReference type="Pfam" id="PF25151">
    <property type="entry name" value="TPR_Trm732_C"/>
    <property type="match status" value="1"/>
</dbReference>
<feature type="domain" description="tRNA (32-2'-O)-methyltransferase regulator THADA-like C-terminal TPR repeats region" evidence="5">
    <location>
        <begin position="1020"/>
        <end position="1167"/>
    </location>
</feature>
<evidence type="ECO:0000259" key="5">
    <source>
        <dbReference type="Pfam" id="PF25151"/>
    </source>
</evidence>
<comment type="similarity">
    <text evidence="1">Belongs to the THADA family.</text>
</comment>
<evidence type="ECO:0000313" key="7">
    <source>
        <dbReference type="Proteomes" id="UP000594262"/>
    </source>
</evidence>
<dbReference type="InterPro" id="IPR056842">
    <property type="entry name" value="THADA-like_TPR_C"/>
</dbReference>
<evidence type="ECO:0000259" key="4">
    <source>
        <dbReference type="Pfam" id="PF25150"/>
    </source>
</evidence>
<dbReference type="Pfam" id="PF25150">
    <property type="entry name" value="TPR_Trm732"/>
    <property type="match status" value="1"/>
</dbReference>
<dbReference type="SUPFAM" id="SSF48371">
    <property type="entry name" value="ARM repeat"/>
    <property type="match status" value="2"/>
</dbReference>
<name>A0A7M5WIF1_9CNID</name>
<dbReference type="Proteomes" id="UP000594262">
    <property type="component" value="Unplaced"/>
</dbReference>
<dbReference type="GO" id="GO:0005829">
    <property type="term" value="C:cytosol"/>
    <property type="evidence" value="ECO:0007669"/>
    <property type="project" value="TreeGrafter"/>
</dbReference>
<organism evidence="6 7">
    <name type="scientific">Clytia hemisphaerica</name>
    <dbReference type="NCBI Taxonomy" id="252671"/>
    <lineage>
        <taxon>Eukaryota</taxon>
        <taxon>Metazoa</taxon>
        <taxon>Cnidaria</taxon>
        <taxon>Hydrozoa</taxon>
        <taxon>Hydroidolina</taxon>
        <taxon>Leptothecata</taxon>
        <taxon>Obeliida</taxon>
        <taxon>Clytiidae</taxon>
        <taxon>Clytia</taxon>
    </lineage>
</organism>
<feature type="domain" description="DUF2428" evidence="3">
    <location>
        <begin position="748"/>
        <end position="1018"/>
    </location>
</feature>
<dbReference type="InterPro" id="IPR051954">
    <property type="entry name" value="tRNA_methyltransferase_THADA"/>
</dbReference>
<accession>A0A7M5WIF1</accession>
<feature type="domain" description="tRNA (32-2'-O)-methyltransferase regulator THADA-like TPR repeats region" evidence="4">
    <location>
        <begin position="327"/>
        <end position="544"/>
    </location>
</feature>
<sequence>MFQYFPDAFLQKINTNNLTALPSILESLFKLMATKGYPKDCSWLAGTAICLIFNLEKDNTNDIADNFVEMLKKLECNVSHQDTQFMILIKISFNLPSKIDGVYGQISLINGLLSVAPEWLLTAKVGSEALLTRLLHVITEDCMNISDPTTKYLSFKTIHQWTSYLSTGQRPQKILHHFNENLFLNGDGKYMKILVDVIKNHIEDLVDGVPQFCQKIFNRVLFLHNVEVQQKESSQKQNKENTFISTLAEKVFTQGWFMKGRWMLVAELVPYFSLKQLREIKDQLSNDLIKCLNTCSLPAVSNEVYQVILKHLRRNTSDDDKVLLENWAMLFEDVVLNALTTDSIILRQNLGQYWLPPTCIMIPDLFVHLEKKLKSTKNHKHFLHSYMLLIKSAWNAGHLKMDQLSKRKDVFEQGLKSLDIELRMETFNVVCSNTKKTEPFPVWLQDLVVDYVRNNQNCDSSKFRQQMFSALKKLLMIVRDSSVTLHRKMMKTKQTDTASSELLQKQIDFIEDLFEISRSSLITTATFQRKKTGLQMIFLLTEIFVFVKDQALKKKCSPPESSLSLLNYVQGQNVGQGNPKWKFIKTADRELLACLENQHDEIRDLACGILCFQQQISDDYLLRDDVMMYQLFQINSNLMNSPRYHETESAGSIVHFISHRLSKNLDLRITNDVQTKVLHDCNSDSSRFPCHMLLESLTGRGKELLQEAYDDLLMASTKTPLFGISISISNIMKNLHHYNIDVSRFHQTVASLLQHCSSITDLMTQLLAGVWMTTKDSTKKYEDHLSPSFADMDEALDVALKSCQSYISLSARVGHLHCRELLLSFCWLNLKAISFIMAELGHLTHRLKKDFLVITESNIDIIEQFFQKTLIQCRHKGVIENSLVALTKFTKSVSSIPLLWKQIVSWCDQVLTSSTNLTAHLSVTKRSAGIPMFIQAILAAEPPTNHFSLLNQSIEYLFKVASTKLPTNTLIHNDLPQFNAINILRSIFRNATLNNAVMQYVERGVVLTIDGFSSPSWSIRNASTQLLGTLVPRMLGQRLSQEESSQQNMSTTDVFFYKYPKLQELFKQCLSEQNATIMENKEMEILPHLIPVLIFLSKLRTNDNKESERIYECFYPLLRGLQHSSVFTIRDLVASSIISITPQNAHSQLVHHIEEILTDKNSTNNNIYSCYLLCNKLLKVIDSENVPRQILSLVTSNYITNFKVDYMTHSLWVDLLIKLVHVLHGDEQRQAVNLLFDHVRIPLQVFSTHKRLCIVGQSYLEKSLANGVVKLLKHPKGLEIVPCVENLVPNGAFVLDFFESLVTLLDSYFCGYDSDTQYHITELISKMLENDICVVKILKFELAQSKSLLQSGDSTQNIFTRLLAMKKRYMTTVLPSLSKILSESTDAKISPKDFEYLFEMIHSFSLPTCDENKRMASAQSIAVMETMLRKEKDAANEKILTSLWWTALHLLQDEDEDIRNEATKNLQFLNIVQSNPLENNWQPMQCNITLRHFFSLHKMFPSHERLFMSWLSEVICKEESEKQANEELMLFEQEASNLYAEETVIVDLICQTIADHLKRNKDEDGIIDQLQIHALHLKSKVIEKETAACDKPKKSINDLYQERITFTQTYKCLKLMEICAACCHSSKTFKDSGCLKWIPEIFQKFAGVPSIRSSVQSLADWTKQ</sequence>